<keyword evidence="6" id="KW-1185">Reference proteome</keyword>
<name>A0A6N7J268_9FIRM</name>
<dbReference type="PROSITE" id="PS50956">
    <property type="entry name" value="HTH_ASNC_2"/>
    <property type="match status" value="1"/>
</dbReference>
<feature type="domain" description="HTH asnC-type" evidence="4">
    <location>
        <begin position="10"/>
        <end position="71"/>
    </location>
</feature>
<keyword evidence="1" id="KW-0805">Transcription regulation</keyword>
<evidence type="ECO:0000256" key="1">
    <source>
        <dbReference type="ARBA" id="ARBA00023015"/>
    </source>
</evidence>
<evidence type="ECO:0000313" key="6">
    <source>
        <dbReference type="Proteomes" id="UP000460257"/>
    </source>
</evidence>
<dbReference type="PANTHER" id="PTHR30154">
    <property type="entry name" value="LEUCINE-RESPONSIVE REGULATORY PROTEIN"/>
    <property type="match status" value="1"/>
</dbReference>
<keyword evidence="3" id="KW-0804">Transcription</keyword>
<dbReference type="InterPro" id="IPR036388">
    <property type="entry name" value="WH-like_DNA-bd_sf"/>
</dbReference>
<keyword evidence="2" id="KW-0238">DNA-binding</keyword>
<sequence>MAEENKDYTPDETDRKIINLLMQNARMPVKEIAKQLYLTSPTVSARIRRLRENGIITGFHASIDLSKFGYNIKAFVNLEVAPKDKADFYDFIAKIPNVIECNCVTGDYSMIIEVAYKRTEELDHLINVIQKYGHTKTLIVFSTSVEHRDIPV</sequence>
<dbReference type="Gene3D" id="3.30.70.920">
    <property type="match status" value="1"/>
</dbReference>
<proteinExistence type="predicted"/>
<evidence type="ECO:0000259" key="4">
    <source>
        <dbReference type="PROSITE" id="PS50956"/>
    </source>
</evidence>
<dbReference type="InterPro" id="IPR011991">
    <property type="entry name" value="ArsR-like_HTH"/>
</dbReference>
<dbReference type="InterPro" id="IPR036390">
    <property type="entry name" value="WH_DNA-bd_sf"/>
</dbReference>
<dbReference type="InterPro" id="IPR019888">
    <property type="entry name" value="Tscrpt_reg_AsnC-like"/>
</dbReference>
<dbReference type="SUPFAM" id="SSF46785">
    <property type="entry name" value="Winged helix' DNA-binding domain"/>
    <property type="match status" value="1"/>
</dbReference>
<evidence type="ECO:0000256" key="2">
    <source>
        <dbReference type="ARBA" id="ARBA00023125"/>
    </source>
</evidence>
<dbReference type="PANTHER" id="PTHR30154:SF53">
    <property type="entry name" value="HTH-TYPE TRANSCRIPTIONAL REGULATOR LRPC"/>
    <property type="match status" value="1"/>
</dbReference>
<dbReference type="Pfam" id="PF01037">
    <property type="entry name" value="AsnC_trans_reg"/>
    <property type="match status" value="1"/>
</dbReference>
<protein>
    <submittedName>
        <fullName evidence="5">Lrp/AsnC family transcriptional regulator</fullName>
    </submittedName>
</protein>
<dbReference type="SUPFAM" id="SSF54909">
    <property type="entry name" value="Dimeric alpha+beta barrel"/>
    <property type="match status" value="1"/>
</dbReference>
<dbReference type="AlphaFoldDB" id="A0A6N7J268"/>
<dbReference type="Pfam" id="PF13412">
    <property type="entry name" value="HTH_24"/>
    <property type="match status" value="1"/>
</dbReference>
<dbReference type="GO" id="GO:0043565">
    <property type="term" value="F:sequence-specific DNA binding"/>
    <property type="evidence" value="ECO:0007669"/>
    <property type="project" value="InterPro"/>
</dbReference>
<gene>
    <name evidence="5" type="ORF">FRC54_09215</name>
</gene>
<dbReference type="GO" id="GO:0043200">
    <property type="term" value="P:response to amino acid"/>
    <property type="evidence" value="ECO:0007669"/>
    <property type="project" value="TreeGrafter"/>
</dbReference>
<dbReference type="Proteomes" id="UP000460257">
    <property type="component" value="Unassembled WGS sequence"/>
</dbReference>
<dbReference type="EMBL" id="VOGC01000007">
    <property type="protein sequence ID" value="MQN02061.1"/>
    <property type="molecule type" value="Genomic_DNA"/>
</dbReference>
<evidence type="ECO:0000313" key="5">
    <source>
        <dbReference type="EMBL" id="MQN02061.1"/>
    </source>
</evidence>
<reference evidence="5" key="1">
    <citation type="journal article" date="2020" name="Appl. Environ. Microbiol.">
        <title>Medium-Chain Fatty Acid Synthesis by 'Candidatus Weimeria bifida' gen. nov., sp. nov., and 'Candidatus Pseudoramibacter fermentans' sp. nov.</title>
        <authorList>
            <person name="Scarborough M.J."/>
            <person name="Myers K.S."/>
            <person name="Donohue T.J."/>
            <person name="Noguera D.R."/>
        </authorList>
    </citation>
    <scope>NUCLEOTIDE SEQUENCE</scope>
    <source>
        <strain evidence="5">LCO1.1</strain>
    </source>
</reference>
<dbReference type="SMART" id="SM00344">
    <property type="entry name" value="HTH_ASNC"/>
    <property type="match status" value="1"/>
</dbReference>
<dbReference type="Gene3D" id="1.10.10.10">
    <property type="entry name" value="Winged helix-like DNA-binding domain superfamily/Winged helix DNA-binding domain"/>
    <property type="match status" value="1"/>
</dbReference>
<dbReference type="InterPro" id="IPR019887">
    <property type="entry name" value="Tscrpt_reg_AsnC/Lrp_C"/>
</dbReference>
<evidence type="ECO:0000256" key="3">
    <source>
        <dbReference type="ARBA" id="ARBA00023163"/>
    </source>
</evidence>
<dbReference type="InterPro" id="IPR000485">
    <property type="entry name" value="AsnC-type_HTH_dom"/>
</dbReference>
<accession>A0A6N7J268</accession>
<dbReference type="GO" id="GO:0005829">
    <property type="term" value="C:cytosol"/>
    <property type="evidence" value="ECO:0007669"/>
    <property type="project" value="TreeGrafter"/>
</dbReference>
<dbReference type="PRINTS" id="PR00033">
    <property type="entry name" value="HTHASNC"/>
</dbReference>
<organism evidence="5 6">
    <name type="scientific">Candidatus Weimeria bifida</name>
    <dbReference type="NCBI Taxonomy" id="2599074"/>
    <lineage>
        <taxon>Bacteria</taxon>
        <taxon>Bacillati</taxon>
        <taxon>Bacillota</taxon>
        <taxon>Clostridia</taxon>
        <taxon>Lachnospirales</taxon>
        <taxon>Lachnospiraceae</taxon>
        <taxon>Candidatus Weimeria</taxon>
    </lineage>
</organism>
<dbReference type="InterPro" id="IPR011008">
    <property type="entry name" value="Dimeric_a/b-barrel"/>
</dbReference>
<comment type="caution">
    <text evidence="5">The sequence shown here is derived from an EMBL/GenBank/DDBJ whole genome shotgun (WGS) entry which is preliminary data.</text>
</comment>
<dbReference type="CDD" id="cd00090">
    <property type="entry name" value="HTH_ARSR"/>
    <property type="match status" value="1"/>
</dbReference>